<dbReference type="Gene3D" id="3.40.50.10210">
    <property type="match status" value="1"/>
</dbReference>
<dbReference type="Pfam" id="PF02283">
    <property type="entry name" value="CobU"/>
    <property type="match status" value="1"/>
</dbReference>
<dbReference type="GO" id="GO:0000166">
    <property type="term" value="F:nucleotide binding"/>
    <property type="evidence" value="ECO:0007669"/>
    <property type="project" value="InterPro"/>
</dbReference>
<dbReference type="SUPFAM" id="SSF52733">
    <property type="entry name" value="Nicotinate mononucleotide:5,6-dimethylbenzimidazole phosphoribosyltransferase (CobT)"/>
    <property type="match status" value="1"/>
</dbReference>
<proteinExistence type="inferred from homology"/>
<evidence type="ECO:0000256" key="8">
    <source>
        <dbReference type="ARBA" id="ARBA00022679"/>
    </source>
</evidence>
<dbReference type="UniPathway" id="UPA00148">
    <property type="reaction ID" value="UER00236"/>
</dbReference>
<dbReference type="InterPro" id="IPR017846">
    <property type="entry name" value="Nict_dMeBzImd_PRibTrfase_bact"/>
</dbReference>
<dbReference type="NCBIfam" id="TIGR03160">
    <property type="entry name" value="cobT_DBIPRT"/>
    <property type="match status" value="1"/>
</dbReference>
<evidence type="ECO:0000256" key="5">
    <source>
        <dbReference type="ARBA" id="ARBA00015486"/>
    </source>
</evidence>
<evidence type="ECO:0000256" key="3">
    <source>
        <dbReference type="ARBA" id="ARBA00007110"/>
    </source>
</evidence>
<dbReference type="GO" id="GO:0009236">
    <property type="term" value="P:cobalamin biosynthetic process"/>
    <property type="evidence" value="ECO:0007669"/>
    <property type="project" value="UniProtKB-UniRule"/>
</dbReference>
<comment type="similarity">
    <text evidence="3 11">Belongs to the CobT family.</text>
</comment>
<evidence type="ECO:0000313" key="14">
    <source>
        <dbReference type="Proteomes" id="UP000239814"/>
    </source>
</evidence>
<dbReference type="CDD" id="cd02439">
    <property type="entry name" value="DMB-PRT_CobT"/>
    <property type="match status" value="1"/>
</dbReference>
<organism evidence="13 14">
    <name type="scientific">Gordonia iterans</name>
    <dbReference type="NCBI Taxonomy" id="1004901"/>
    <lineage>
        <taxon>Bacteria</taxon>
        <taxon>Bacillati</taxon>
        <taxon>Actinomycetota</taxon>
        <taxon>Actinomycetes</taxon>
        <taxon>Mycobacteriales</taxon>
        <taxon>Gordoniaceae</taxon>
        <taxon>Gordonia</taxon>
    </lineage>
</organism>
<keyword evidence="6 11" id="KW-0169">Cobalamin biosynthesis</keyword>
<sequence>MRTLVLGGTRSGKSARAERLLADRPAVRYLATGAPPDPADLGWARRVQTHRDRRDDRYVVVETLDLAAQLRAHPDAAVLIDDLGNWVTGLLDAAGGWDDPAVDLAGEIADLADAVGEFRGALVIVSPEVGLSVVPTSASGRRFADVLGAANLAVAAACDDAELIVAGRVVALASPREAVEPTQQTEEAAGRVGEEAGGRVGEEAGGRVGEEAGGRVGEEAGGRVGEEAGGRVGEEAGGRVGEEAGGRVGEAQAEPYRDLAEPYRDPAESPAAVDPTDAEVFPVVDLPDEDVAEQTRARLLNLTKPPGSLGRLEDLGVWIASCQGACPPRRITAPHIAVFAGDHGVAADGVSAFPPEVTAQMVANIADGGAAINVLARRAGASVSVFDLSVNADETDPHIARYKVRRGTGDLRRGEAMTLGEARRALAAGRKVADDLVDSGADLLIAGDMGIGNTTPAAVLTGALTGKEPVVVVGRGTGIDDAAWIRKTAAIRDGLRFGRRHRNDPLSLLAAVSGPDFAAMAGFLAQAAVRRTPVILDGMVVTSAALVANALAPGASAWWCAGHRSTEPAHGFALAELGLEPVLELSMRLGEGSGAATALPVVSDAVDILLDMATFDGAGVSHEQR</sequence>
<keyword evidence="7 11" id="KW-0328">Glycosyltransferase</keyword>
<keyword evidence="14" id="KW-1185">Reference proteome</keyword>
<dbReference type="Pfam" id="PF02277">
    <property type="entry name" value="DBI_PRT"/>
    <property type="match status" value="1"/>
</dbReference>
<comment type="pathway">
    <text evidence="2 11">Nucleoside biosynthesis; alpha-ribazole biosynthesis; alpha-ribazole from 5,6-dimethylbenzimidazole: step 1/2.</text>
</comment>
<dbReference type="PANTHER" id="PTHR43463:SF1">
    <property type="entry name" value="NICOTINATE-NUCLEOTIDE--DIMETHYLBENZIMIDAZOLE PHOSPHORIBOSYLTRANSFERASE"/>
    <property type="match status" value="1"/>
</dbReference>
<keyword evidence="8 11" id="KW-0808">Transferase</keyword>
<evidence type="ECO:0000256" key="9">
    <source>
        <dbReference type="ARBA" id="ARBA00030686"/>
    </source>
</evidence>
<dbReference type="HAMAP" id="MF_00230">
    <property type="entry name" value="CobT"/>
    <property type="match status" value="1"/>
</dbReference>
<name>A0A2S0KH83_9ACTN</name>
<dbReference type="InterPro" id="IPR036087">
    <property type="entry name" value="Nict_dMeBzImd_PRibTrfase_sf"/>
</dbReference>
<accession>A0A2S0KH83</accession>
<dbReference type="EC" id="2.4.2.21" evidence="4 11"/>
<evidence type="ECO:0000256" key="6">
    <source>
        <dbReference type="ARBA" id="ARBA00022573"/>
    </source>
</evidence>
<dbReference type="Proteomes" id="UP000239814">
    <property type="component" value="Chromosome"/>
</dbReference>
<evidence type="ECO:0000256" key="7">
    <source>
        <dbReference type="ARBA" id="ARBA00022676"/>
    </source>
</evidence>
<dbReference type="AlphaFoldDB" id="A0A2S0KH83"/>
<dbReference type="EMBL" id="CP027433">
    <property type="protein sequence ID" value="AVM01039.1"/>
    <property type="molecule type" value="Genomic_DNA"/>
</dbReference>
<dbReference type="InterPro" id="IPR023195">
    <property type="entry name" value="Nict_dMeBzImd_PRibTrfase_N"/>
</dbReference>
<dbReference type="UniPathway" id="UPA00061">
    <property type="reaction ID" value="UER00516"/>
</dbReference>
<dbReference type="NCBIfam" id="NF000996">
    <property type="entry name" value="PRK00105.1"/>
    <property type="match status" value="1"/>
</dbReference>
<protein>
    <recommendedName>
        <fullName evidence="5 11">Nicotinate-nucleotide--dimethylbenzimidazole phosphoribosyltransferase</fullName>
        <shortName evidence="11">NN:DBI PRT</shortName>
        <ecNumber evidence="4 11">2.4.2.21</ecNumber>
    </recommendedName>
    <alternativeName>
        <fullName evidence="9 11">N(1)-alpha-phosphoribosyltransferase</fullName>
    </alternativeName>
</protein>
<evidence type="ECO:0000256" key="1">
    <source>
        <dbReference type="ARBA" id="ARBA00002197"/>
    </source>
</evidence>
<dbReference type="SUPFAM" id="SSF52540">
    <property type="entry name" value="P-loop containing nucleoside triphosphate hydrolases"/>
    <property type="match status" value="1"/>
</dbReference>
<comment type="catalytic activity">
    <reaction evidence="10 11">
        <text>5,6-dimethylbenzimidazole + nicotinate beta-D-ribonucleotide = alpha-ribazole 5'-phosphate + nicotinate + H(+)</text>
        <dbReference type="Rhea" id="RHEA:11196"/>
        <dbReference type="ChEBI" id="CHEBI:15378"/>
        <dbReference type="ChEBI" id="CHEBI:15890"/>
        <dbReference type="ChEBI" id="CHEBI:32544"/>
        <dbReference type="ChEBI" id="CHEBI:57502"/>
        <dbReference type="ChEBI" id="CHEBI:57918"/>
        <dbReference type="EC" id="2.4.2.21"/>
    </reaction>
</comment>
<dbReference type="Gene3D" id="1.10.1610.10">
    <property type="match status" value="1"/>
</dbReference>
<dbReference type="FunFam" id="3.40.50.10210:FF:000001">
    <property type="entry name" value="Nicotinate-nucleotide--dimethylbenzimidazole phosphoribosyltransferase"/>
    <property type="match status" value="1"/>
</dbReference>
<dbReference type="InterPro" id="IPR003203">
    <property type="entry name" value="CobU/CobP"/>
</dbReference>
<reference evidence="13 14" key="1">
    <citation type="submission" date="2018-03" db="EMBL/GenBank/DDBJ databases">
        <title>Characteristics and genome of n-alkane degrading marine bacteria Gordonia iterans isolated from crude oil contaminated in Tae-an, South Korea.</title>
        <authorList>
            <person name="Lee S.-S."/>
            <person name="Kim H."/>
        </authorList>
    </citation>
    <scope>NUCLEOTIDE SEQUENCE [LARGE SCALE GENOMIC DNA]</scope>
    <source>
        <strain evidence="13 14">Co17</strain>
    </source>
</reference>
<gene>
    <name evidence="11 13" type="primary">cobT</name>
    <name evidence="13" type="ORF">C6V83_13010</name>
</gene>
<dbReference type="RefSeq" id="WP_105942752.1">
    <property type="nucleotide sequence ID" value="NZ_CP027433.1"/>
</dbReference>
<dbReference type="OrthoDB" id="9781491at2"/>
<dbReference type="Gene3D" id="3.40.50.300">
    <property type="entry name" value="P-loop containing nucleotide triphosphate hydrolases"/>
    <property type="match status" value="1"/>
</dbReference>
<evidence type="ECO:0000313" key="13">
    <source>
        <dbReference type="EMBL" id="AVM01039.1"/>
    </source>
</evidence>
<dbReference type="InterPro" id="IPR027417">
    <property type="entry name" value="P-loop_NTPase"/>
</dbReference>
<evidence type="ECO:0000256" key="11">
    <source>
        <dbReference type="HAMAP-Rule" id="MF_00230"/>
    </source>
</evidence>
<feature type="region of interest" description="Disordered" evidence="12">
    <location>
        <begin position="177"/>
        <end position="248"/>
    </location>
</feature>
<dbReference type="KEGG" id="git:C6V83_13010"/>
<comment type="function">
    <text evidence="1 11">Catalyzes the synthesis of alpha-ribazole-5'-phosphate from nicotinate mononucleotide (NAMN) and 5,6-dimethylbenzimidazole (DMB).</text>
</comment>
<dbReference type="GO" id="GO:0043752">
    <property type="term" value="F:adenosylcobinamide kinase activity"/>
    <property type="evidence" value="ECO:0007669"/>
    <property type="project" value="InterPro"/>
</dbReference>
<dbReference type="InterPro" id="IPR003200">
    <property type="entry name" value="Nict_dMeBzImd_PRibTrfase"/>
</dbReference>
<evidence type="ECO:0000256" key="4">
    <source>
        <dbReference type="ARBA" id="ARBA00011991"/>
    </source>
</evidence>
<evidence type="ECO:0000256" key="10">
    <source>
        <dbReference type="ARBA" id="ARBA00047340"/>
    </source>
</evidence>
<feature type="compositionally biased region" description="Basic and acidic residues" evidence="12">
    <location>
        <begin position="188"/>
        <end position="245"/>
    </location>
</feature>
<evidence type="ECO:0000256" key="12">
    <source>
        <dbReference type="SAM" id="MobiDB-lite"/>
    </source>
</evidence>
<feature type="active site" description="Proton acceptor" evidence="11">
    <location>
        <position position="591"/>
    </location>
</feature>
<dbReference type="PANTHER" id="PTHR43463">
    <property type="entry name" value="NICOTINATE-NUCLEOTIDE--DIMETHYLBENZIMIDAZOLE PHOSPHORIBOSYLTRANSFERASE"/>
    <property type="match status" value="1"/>
</dbReference>
<dbReference type="GO" id="GO:0008939">
    <property type="term" value="F:nicotinate-nucleotide-dimethylbenzimidazole phosphoribosyltransferase activity"/>
    <property type="evidence" value="ECO:0007669"/>
    <property type="project" value="UniProtKB-UniRule"/>
</dbReference>
<evidence type="ECO:0000256" key="2">
    <source>
        <dbReference type="ARBA" id="ARBA00005049"/>
    </source>
</evidence>